<organism evidence="1 2">
    <name type="scientific">Crocosphaera chwakensis CCY0110</name>
    <dbReference type="NCBI Taxonomy" id="391612"/>
    <lineage>
        <taxon>Bacteria</taxon>
        <taxon>Bacillati</taxon>
        <taxon>Cyanobacteriota</taxon>
        <taxon>Cyanophyceae</taxon>
        <taxon>Oscillatoriophycideae</taxon>
        <taxon>Chroococcales</taxon>
        <taxon>Aphanothecaceae</taxon>
        <taxon>Crocosphaera</taxon>
        <taxon>Crocosphaera chwakensis</taxon>
    </lineage>
</organism>
<dbReference type="Proteomes" id="UP000003781">
    <property type="component" value="Unassembled WGS sequence"/>
</dbReference>
<reference evidence="1 2" key="1">
    <citation type="submission" date="2007-03" db="EMBL/GenBank/DDBJ databases">
        <authorList>
            <person name="Stal L."/>
            <person name="Ferriera S."/>
            <person name="Johnson J."/>
            <person name="Kravitz S."/>
            <person name="Beeson K."/>
            <person name="Sutton G."/>
            <person name="Rogers Y.-H."/>
            <person name="Friedman R."/>
            <person name="Frazier M."/>
            <person name="Venter J.C."/>
        </authorList>
    </citation>
    <scope>NUCLEOTIDE SEQUENCE [LARGE SCALE GENOMIC DNA]</scope>
    <source>
        <strain evidence="1 2">CCY0110</strain>
    </source>
</reference>
<evidence type="ECO:0000313" key="2">
    <source>
        <dbReference type="Proteomes" id="UP000003781"/>
    </source>
</evidence>
<dbReference type="EMBL" id="AAXW01000002">
    <property type="protein sequence ID" value="EAZ93583.1"/>
    <property type="molecule type" value="Genomic_DNA"/>
</dbReference>
<sequence>MVVLLGKQKTKITSILPLPLNLKIN</sequence>
<accession>A3IIF1</accession>
<evidence type="ECO:0000313" key="1">
    <source>
        <dbReference type="EMBL" id="EAZ93583.1"/>
    </source>
</evidence>
<protein>
    <submittedName>
        <fullName evidence="1">Uncharacterized protein</fullName>
    </submittedName>
</protein>
<name>A3IIF1_9CHRO</name>
<comment type="caution">
    <text evidence="1">The sequence shown here is derived from an EMBL/GenBank/DDBJ whole genome shotgun (WGS) entry which is preliminary data.</text>
</comment>
<keyword evidence="2" id="KW-1185">Reference proteome</keyword>
<proteinExistence type="predicted"/>
<dbReference type="AlphaFoldDB" id="A3IIF1"/>
<gene>
    <name evidence="1" type="ORF">CY0110_17347</name>
</gene>